<dbReference type="EMBL" id="FODY01000001">
    <property type="protein sequence ID" value="SEO27746.1"/>
    <property type="molecule type" value="Genomic_DNA"/>
</dbReference>
<keyword evidence="1" id="KW-0472">Membrane</keyword>
<name>A0A1H8NDX1_9FIRM</name>
<keyword evidence="1" id="KW-1133">Transmembrane helix</keyword>
<evidence type="ECO:0000313" key="3">
    <source>
        <dbReference type="Proteomes" id="UP000198847"/>
    </source>
</evidence>
<sequence>MGYIHAFLDYLRTPKGRHDFIDYLRAVVIIIATIIVVRSGIDIVGSWIRAWFN</sequence>
<dbReference type="AlphaFoldDB" id="A0A1H8NDX1"/>
<evidence type="ECO:0000313" key="2">
    <source>
        <dbReference type="EMBL" id="SEO27746.1"/>
    </source>
</evidence>
<dbReference type="RefSeq" id="WP_177173416.1">
    <property type="nucleotide sequence ID" value="NZ_FODY01000001.1"/>
</dbReference>
<dbReference type="Proteomes" id="UP000198847">
    <property type="component" value="Unassembled WGS sequence"/>
</dbReference>
<feature type="transmembrane region" description="Helical" evidence="1">
    <location>
        <begin position="20"/>
        <end position="41"/>
    </location>
</feature>
<organism evidence="2 3">
    <name type="scientific">Propionispora vibrioides</name>
    <dbReference type="NCBI Taxonomy" id="112903"/>
    <lineage>
        <taxon>Bacteria</taxon>
        <taxon>Bacillati</taxon>
        <taxon>Bacillota</taxon>
        <taxon>Negativicutes</taxon>
        <taxon>Selenomonadales</taxon>
        <taxon>Sporomusaceae</taxon>
        <taxon>Propionispora</taxon>
    </lineage>
</organism>
<keyword evidence="3" id="KW-1185">Reference proteome</keyword>
<dbReference type="STRING" id="112903.SAMN04490178_10157"/>
<keyword evidence="1" id="KW-0812">Transmembrane</keyword>
<protein>
    <submittedName>
        <fullName evidence="2">Uncharacterized protein</fullName>
    </submittedName>
</protein>
<accession>A0A1H8NDX1</accession>
<evidence type="ECO:0000256" key="1">
    <source>
        <dbReference type="SAM" id="Phobius"/>
    </source>
</evidence>
<gene>
    <name evidence="2" type="ORF">SAMN04490178_10157</name>
</gene>
<reference evidence="2 3" key="1">
    <citation type="submission" date="2016-10" db="EMBL/GenBank/DDBJ databases">
        <authorList>
            <person name="de Groot N.N."/>
        </authorList>
    </citation>
    <scope>NUCLEOTIDE SEQUENCE [LARGE SCALE GENOMIC DNA]</scope>
    <source>
        <strain evidence="2 3">DSM 13305</strain>
    </source>
</reference>
<proteinExistence type="predicted"/>